<dbReference type="Proteomes" id="UP000515733">
    <property type="component" value="Plasmid pI"/>
</dbReference>
<dbReference type="Gene3D" id="2.60.40.1250">
    <property type="entry name" value="Thiol:disulfide interchange protein DsbD, N-terminal domain"/>
    <property type="match status" value="1"/>
</dbReference>
<keyword evidence="1" id="KW-0732">Signal</keyword>
<evidence type="ECO:0000313" key="4">
    <source>
        <dbReference type="Proteomes" id="UP000515733"/>
    </source>
</evidence>
<gene>
    <name evidence="3" type="ORF">DENOEST_P0060</name>
</gene>
<dbReference type="Pfam" id="PF11412">
    <property type="entry name" value="DsbD_N"/>
    <property type="match status" value="1"/>
</dbReference>
<dbReference type="InterPro" id="IPR028250">
    <property type="entry name" value="DsbDN"/>
</dbReference>
<feature type="chain" id="PRO_5028071148" evidence="1">
    <location>
        <begin position="26"/>
        <end position="147"/>
    </location>
</feature>
<dbReference type="GO" id="GO:0015035">
    <property type="term" value="F:protein-disulfide reductase activity"/>
    <property type="evidence" value="ECO:0007669"/>
    <property type="project" value="TreeGrafter"/>
</dbReference>
<protein>
    <submittedName>
        <fullName evidence="3">Thiol:disulfide interchange protein</fullName>
    </submittedName>
</protein>
<dbReference type="RefSeq" id="WP_183148351.1">
    <property type="nucleotide sequence ID" value="NZ_LR778302.1"/>
</dbReference>
<feature type="domain" description="Thiol:disulfide interchange protein DsbD N-terminal" evidence="2">
    <location>
        <begin position="24"/>
        <end position="139"/>
    </location>
</feature>
<accession>A0A6S6YFA3</accession>
<dbReference type="PANTHER" id="PTHR32234">
    <property type="entry name" value="THIOL:DISULFIDE INTERCHANGE PROTEIN DSBD"/>
    <property type="match status" value="1"/>
</dbReference>
<dbReference type="EMBL" id="LR778302">
    <property type="protein sequence ID" value="CAB1371218.1"/>
    <property type="molecule type" value="Genomic_DNA"/>
</dbReference>
<dbReference type="PANTHER" id="PTHR32234:SF0">
    <property type="entry name" value="THIOL:DISULFIDE INTERCHANGE PROTEIN DSBD"/>
    <property type="match status" value="1"/>
</dbReference>
<organism evidence="3 4">
    <name type="scientific">Denitratisoma oestradiolicum</name>
    <dbReference type="NCBI Taxonomy" id="311182"/>
    <lineage>
        <taxon>Bacteria</taxon>
        <taxon>Pseudomonadati</taxon>
        <taxon>Pseudomonadota</taxon>
        <taxon>Betaproteobacteria</taxon>
        <taxon>Nitrosomonadales</taxon>
        <taxon>Sterolibacteriaceae</taxon>
        <taxon>Denitratisoma</taxon>
    </lineage>
</organism>
<keyword evidence="4" id="KW-1185">Reference proteome</keyword>
<evidence type="ECO:0000256" key="1">
    <source>
        <dbReference type="SAM" id="SignalP"/>
    </source>
</evidence>
<keyword evidence="3" id="KW-0614">Plasmid</keyword>
<reference evidence="3 4" key="1">
    <citation type="submission" date="2020-03" db="EMBL/GenBank/DDBJ databases">
        <authorList>
            <consortium name="Genoscope - CEA"/>
            <person name="William W."/>
        </authorList>
    </citation>
    <scope>NUCLEOTIDE SEQUENCE [LARGE SCALE GENOMIC DNA]</scope>
    <source>
        <strain evidence="4">DSM 16959</strain>
        <plasmid evidence="3 4">pI</plasmid>
    </source>
</reference>
<feature type="signal peptide" evidence="1">
    <location>
        <begin position="1"/>
        <end position="25"/>
    </location>
</feature>
<geneLocation type="plasmid" evidence="3 4">
    <name>pI</name>
</geneLocation>
<evidence type="ECO:0000259" key="2">
    <source>
        <dbReference type="Pfam" id="PF11412"/>
    </source>
</evidence>
<dbReference type="AlphaFoldDB" id="A0A6S6YFA3"/>
<dbReference type="InterPro" id="IPR036929">
    <property type="entry name" value="DsbDN_sf"/>
</dbReference>
<sequence length="147" mass="15791">MIASKRRFVLAAALAAFSVSAVGQAALLPPEEAFRASARQVAPGVVEIAYTIAPGYYLYRERFSFSTPEPTSRVESVVMPDPRVKHDRALDAQVAYYAQQVVVRVAVVGAGESVQLIAKAQGCAEVGVCYPPLTRTYRVSLRGGMKG</sequence>
<dbReference type="GO" id="GO:0045454">
    <property type="term" value="P:cell redox homeostasis"/>
    <property type="evidence" value="ECO:0007669"/>
    <property type="project" value="TreeGrafter"/>
</dbReference>
<evidence type="ECO:0000313" key="3">
    <source>
        <dbReference type="EMBL" id="CAB1371218.1"/>
    </source>
</evidence>
<name>A0A6S6YFA3_9PROT</name>
<dbReference type="KEGG" id="doe:DENOEST_P0060"/>
<dbReference type="SUPFAM" id="SSF74863">
    <property type="entry name" value="Thiol:disulfide interchange protein DsbD, N-terminal domain (DsbD-alpha)"/>
    <property type="match status" value="1"/>
</dbReference>
<proteinExistence type="predicted"/>